<dbReference type="AlphaFoldDB" id="A0A5M8PF45"/>
<evidence type="ECO:0000313" key="6">
    <source>
        <dbReference type="Proteomes" id="UP000324767"/>
    </source>
</evidence>
<keyword evidence="2" id="KW-0489">Methyltransferase</keyword>
<comment type="caution">
    <text evidence="5">The sequence shown here is derived from an EMBL/GenBank/DDBJ whole genome shotgun (WGS) entry which is preliminary data.</text>
</comment>
<dbReference type="PROSITE" id="PS51560">
    <property type="entry name" value="SAM_MT_NNT1"/>
    <property type="match status" value="1"/>
</dbReference>
<evidence type="ECO:0000256" key="4">
    <source>
        <dbReference type="ARBA" id="ARBA00022691"/>
    </source>
</evidence>
<evidence type="ECO:0008006" key="7">
    <source>
        <dbReference type="Google" id="ProtNLM"/>
    </source>
</evidence>
<dbReference type="InterPro" id="IPR025784">
    <property type="entry name" value="EFM7"/>
</dbReference>
<evidence type="ECO:0000256" key="1">
    <source>
        <dbReference type="ARBA" id="ARBA00022490"/>
    </source>
</evidence>
<dbReference type="Gene3D" id="3.40.50.150">
    <property type="entry name" value="Vaccinia Virus protein VP39"/>
    <property type="match status" value="1"/>
</dbReference>
<dbReference type="InterPro" id="IPR029063">
    <property type="entry name" value="SAM-dependent_MTases_sf"/>
</dbReference>
<dbReference type="EMBL" id="VXIT01000016">
    <property type="protein sequence ID" value="KAA6407606.1"/>
    <property type="molecule type" value="Genomic_DNA"/>
</dbReference>
<protein>
    <recommendedName>
        <fullName evidence="7">Elongation factor methyltransferase 7</fullName>
    </recommendedName>
</protein>
<dbReference type="InterPro" id="IPR019410">
    <property type="entry name" value="Methyltransf_16"/>
</dbReference>
<keyword evidence="3" id="KW-0808">Transferase</keyword>
<organism evidence="5 6">
    <name type="scientific">Lasallia pustulata</name>
    <dbReference type="NCBI Taxonomy" id="136370"/>
    <lineage>
        <taxon>Eukaryota</taxon>
        <taxon>Fungi</taxon>
        <taxon>Dikarya</taxon>
        <taxon>Ascomycota</taxon>
        <taxon>Pezizomycotina</taxon>
        <taxon>Lecanoromycetes</taxon>
        <taxon>OSLEUM clade</taxon>
        <taxon>Umbilicariomycetidae</taxon>
        <taxon>Umbilicariales</taxon>
        <taxon>Umbilicariaceae</taxon>
        <taxon>Lasallia</taxon>
    </lineage>
</organism>
<dbReference type="PANTHER" id="PTHR14614:SF10">
    <property type="entry name" value="PROTEIN N-TERMINAL AND LYSINE N-METHYLTRANSFERASE EFM7"/>
    <property type="match status" value="1"/>
</dbReference>
<dbReference type="Proteomes" id="UP000324767">
    <property type="component" value="Unassembled WGS sequence"/>
</dbReference>
<reference evidence="5 6" key="1">
    <citation type="submission" date="2019-09" db="EMBL/GenBank/DDBJ databases">
        <title>The hologenome of the rock-dwelling lichen Lasallia pustulata.</title>
        <authorList>
            <person name="Greshake Tzovaras B."/>
            <person name="Segers F."/>
            <person name="Bicker A."/>
            <person name="Dal Grande F."/>
            <person name="Otte J."/>
            <person name="Hankeln T."/>
            <person name="Schmitt I."/>
            <person name="Ebersberger I."/>
        </authorList>
    </citation>
    <scope>NUCLEOTIDE SEQUENCE [LARGE SCALE GENOMIC DNA]</scope>
    <source>
        <strain evidence="5">A1-1</strain>
    </source>
</reference>
<dbReference type="Pfam" id="PF10294">
    <property type="entry name" value="Methyltransf_16"/>
    <property type="match status" value="1"/>
</dbReference>
<evidence type="ECO:0000256" key="3">
    <source>
        <dbReference type="ARBA" id="ARBA00022679"/>
    </source>
</evidence>
<dbReference type="SUPFAM" id="SSF53335">
    <property type="entry name" value="S-adenosyl-L-methionine-dependent methyltransferases"/>
    <property type="match status" value="1"/>
</dbReference>
<proteinExistence type="predicted"/>
<dbReference type="OrthoDB" id="46564at2759"/>
<dbReference type="GO" id="GO:0008757">
    <property type="term" value="F:S-adenosylmethionine-dependent methyltransferase activity"/>
    <property type="evidence" value="ECO:0007669"/>
    <property type="project" value="UniProtKB-ARBA"/>
</dbReference>
<gene>
    <name evidence="5" type="ORF">FRX48_08444</name>
</gene>
<dbReference type="PANTHER" id="PTHR14614">
    <property type="entry name" value="HEPATOCELLULAR CARCINOMA-ASSOCIATED ANTIGEN"/>
    <property type="match status" value="1"/>
</dbReference>
<sequence length="254" mass="26912">MTSPSDDDLIDTALFQEPEGYFQPEKPATYTSHTLLSGQTLRLRLVGHNPLWGHVLWDAAQVLSDYLHHHAADLVVGKAVLELGAGAGLPSLVCGILGARRVVVTDYPDADLVDNLAHNVAACAPLFSGGHAPARVSVMGFLWGADPAALLDCLVGAGDASPAPASQAGFDLLILADLVFNYSEHGALLATLKATLRRGEAARALVFFTPHRPWLMERDLGFLERCRGEGLLVRGVGEGWGRGSCLRGRGGMSG</sequence>
<evidence type="ECO:0000256" key="2">
    <source>
        <dbReference type="ARBA" id="ARBA00022603"/>
    </source>
</evidence>
<evidence type="ECO:0000313" key="5">
    <source>
        <dbReference type="EMBL" id="KAA6407606.1"/>
    </source>
</evidence>
<dbReference type="GO" id="GO:0032259">
    <property type="term" value="P:methylation"/>
    <property type="evidence" value="ECO:0007669"/>
    <property type="project" value="UniProtKB-KW"/>
</dbReference>
<keyword evidence="4" id="KW-0949">S-adenosyl-L-methionine</keyword>
<accession>A0A5M8PF45</accession>
<keyword evidence="1" id="KW-0963">Cytoplasm</keyword>
<dbReference type="GO" id="GO:0005737">
    <property type="term" value="C:cytoplasm"/>
    <property type="evidence" value="ECO:0007669"/>
    <property type="project" value="TreeGrafter"/>
</dbReference>
<name>A0A5M8PF45_9LECA</name>